<sequence length="180" mass="21349">MKFFTISTHVMFDSKWLCLYCFLVGWLIQDDLAGCQEIVLNGENSKTPTFSIESLKNNLACDDEILRMNFFAVGFDFYIYFKTSQNDPQKYFAYINGHNREFCKLQLHKNGLFAEDLQIINCKNLTNGKIEFFKDGKCDPFFYGTFTNWEYVTHLKFGRYEKETEDTRYFLIVLINVHKM</sequence>
<proteinExistence type="predicted"/>
<feature type="chain" id="PRO_5004588724" evidence="1">
    <location>
        <begin position="34"/>
        <end position="180"/>
    </location>
</feature>
<accession>T1H4J5</accession>
<dbReference type="AlphaFoldDB" id="T1H4J5"/>
<keyword evidence="1" id="KW-0732">Signal</keyword>
<reference evidence="2" key="2">
    <citation type="submission" date="2015-06" db="UniProtKB">
        <authorList>
            <consortium name="EnsemblMetazoa"/>
        </authorList>
    </citation>
    <scope>IDENTIFICATION</scope>
</reference>
<evidence type="ECO:0000313" key="3">
    <source>
        <dbReference type="Proteomes" id="UP000015102"/>
    </source>
</evidence>
<organism evidence="2 3">
    <name type="scientific">Megaselia scalaris</name>
    <name type="common">Humpbacked fly</name>
    <name type="synonym">Phora scalaris</name>
    <dbReference type="NCBI Taxonomy" id="36166"/>
    <lineage>
        <taxon>Eukaryota</taxon>
        <taxon>Metazoa</taxon>
        <taxon>Ecdysozoa</taxon>
        <taxon>Arthropoda</taxon>
        <taxon>Hexapoda</taxon>
        <taxon>Insecta</taxon>
        <taxon>Pterygota</taxon>
        <taxon>Neoptera</taxon>
        <taxon>Endopterygota</taxon>
        <taxon>Diptera</taxon>
        <taxon>Brachycera</taxon>
        <taxon>Muscomorpha</taxon>
        <taxon>Platypezoidea</taxon>
        <taxon>Phoridae</taxon>
        <taxon>Megaseliini</taxon>
        <taxon>Megaselia</taxon>
    </lineage>
</organism>
<dbReference type="HOGENOM" id="CLU_128551_0_0_1"/>
<feature type="signal peptide" evidence="1">
    <location>
        <begin position="1"/>
        <end position="33"/>
    </location>
</feature>
<dbReference type="EnsemblMetazoa" id="MESCA011205-RA">
    <property type="protein sequence ID" value="MESCA011205-PA"/>
    <property type="gene ID" value="MESCA011205"/>
</dbReference>
<dbReference type="Proteomes" id="UP000015102">
    <property type="component" value="Unassembled WGS sequence"/>
</dbReference>
<keyword evidence="3" id="KW-1185">Reference proteome</keyword>
<dbReference type="EMBL" id="CAQQ02373670">
    <property type="status" value="NOT_ANNOTATED_CDS"/>
    <property type="molecule type" value="Genomic_DNA"/>
</dbReference>
<name>T1H4J5_MEGSC</name>
<evidence type="ECO:0000313" key="2">
    <source>
        <dbReference type="EnsemblMetazoa" id="MESCA011205-PA"/>
    </source>
</evidence>
<reference evidence="3" key="1">
    <citation type="submission" date="2013-02" db="EMBL/GenBank/DDBJ databases">
        <authorList>
            <person name="Hughes D."/>
        </authorList>
    </citation>
    <scope>NUCLEOTIDE SEQUENCE</scope>
    <source>
        <strain>Durham</strain>
        <strain evidence="3">NC isolate 2 -- Noor lab</strain>
    </source>
</reference>
<protein>
    <submittedName>
        <fullName evidence="2">Uncharacterized protein</fullName>
    </submittedName>
</protein>
<evidence type="ECO:0000256" key="1">
    <source>
        <dbReference type="SAM" id="SignalP"/>
    </source>
</evidence>